<sequence>MEVLPLLLVISFIGLVTSASIRSDGAGSLQPSDGQSELEETESHPGQCLHKGVWHDTDKSFQDDCNTCGCNEDGLVWCTLMLCN</sequence>
<organism evidence="4 5">
    <name type="scientific">Patella caerulea</name>
    <name type="common">Rayed Mediterranean limpet</name>
    <dbReference type="NCBI Taxonomy" id="87958"/>
    <lineage>
        <taxon>Eukaryota</taxon>
        <taxon>Metazoa</taxon>
        <taxon>Spiralia</taxon>
        <taxon>Lophotrochozoa</taxon>
        <taxon>Mollusca</taxon>
        <taxon>Gastropoda</taxon>
        <taxon>Patellogastropoda</taxon>
        <taxon>Patelloidea</taxon>
        <taxon>Patellidae</taxon>
        <taxon>Patella</taxon>
    </lineage>
</organism>
<dbReference type="SUPFAM" id="SSF57603">
    <property type="entry name" value="FnI-like domain"/>
    <property type="match status" value="1"/>
</dbReference>
<reference evidence="4 5" key="1">
    <citation type="submission" date="2024-01" db="EMBL/GenBank/DDBJ databases">
        <title>The genome of the rayed Mediterranean limpet Patella caerulea (Linnaeus, 1758).</title>
        <authorList>
            <person name="Anh-Thu Weber A."/>
            <person name="Halstead-Nussloch G."/>
        </authorList>
    </citation>
    <scope>NUCLEOTIDE SEQUENCE [LARGE SCALE GENOMIC DNA]</scope>
    <source>
        <strain evidence="4">AATW-2023a</strain>
        <tissue evidence="4">Whole specimen</tissue>
    </source>
</reference>
<name>A0AAN8K107_PATCE</name>
<feature type="region of interest" description="Disordered" evidence="1">
    <location>
        <begin position="23"/>
        <end position="42"/>
    </location>
</feature>
<feature type="signal peptide" evidence="2">
    <location>
        <begin position="1"/>
        <end position="18"/>
    </location>
</feature>
<evidence type="ECO:0000256" key="1">
    <source>
        <dbReference type="SAM" id="MobiDB-lite"/>
    </source>
</evidence>
<accession>A0AAN8K107</accession>
<dbReference type="AlphaFoldDB" id="A0AAN8K107"/>
<gene>
    <name evidence="4" type="ORF">SNE40_008298</name>
</gene>
<dbReference type="Proteomes" id="UP001347796">
    <property type="component" value="Unassembled WGS sequence"/>
</dbReference>
<keyword evidence="2" id="KW-0732">Signal</keyword>
<keyword evidence="5" id="KW-1185">Reference proteome</keyword>
<comment type="caution">
    <text evidence="4">The sequence shown here is derived from an EMBL/GenBank/DDBJ whole genome shotgun (WGS) entry which is preliminary data.</text>
</comment>
<evidence type="ECO:0000259" key="3">
    <source>
        <dbReference type="Pfam" id="PF05375"/>
    </source>
</evidence>
<feature type="domain" description="Pacifastin" evidence="3">
    <location>
        <begin position="58"/>
        <end position="83"/>
    </location>
</feature>
<evidence type="ECO:0000256" key="2">
    <source>
        <dbReference type="SAM" id="SignalP"/>
    </source>
</evidence>
<dbReference type="Pfam" id="PF05375">
    <property type="entry name" value="Pacifastin_I"/>
    <property type="match status" value="1"/>
</dbReference>
<dbReference type="EMBL" id="JAZGQO010000006">
    <property type="protein sequence ID" value="KAK6186217.1"/>
    <property type="molecule type" value="Genomic_DNA"/>
</dbReference>
<proteinExistence type="predicted"/>
<dbReference type="InterPro" id="IPR008037">
    <property type="entry name" value="Pacifastin_dom"/>
</dbReference>
<evidence type="ECO:0000313" key="4">
    <source>
        <dbReference type="EMBL" id="KAK6186217.1"/>
    </source>
</evidence>
<dbReference type="GO" id="GO:0030414">
    <property type="term" value="F:peptidase inhibitor activity"/>
    <property type="evidence" value="ECO:0007669"/>
    <property type="project" value="InterPro"/>
</dbReference>
<evidence type="ECO:0000313" key="5">
    <source>
        <dbReference type="Proteomes" id="UP001347796"/>
    </source>
</evidence>
<protein>
    <recommendedName>
        <fullName evidence="3">Pacifastin domain-containing protein</fullName>
    </recommendedName>
</protein>
<feature type="chain" id="PRO_5042907091" description="Pacifastin domain-containing protein" evidence="2">
    <location>
        <begin position="19"/>
        <end position="84"/>
    </location>
</feature>